<gene>
    <name evidence="2" type="ORF">L3X38_027424</name>
</gene>
<dbReference type="EMBL" id="JAJFAZ020000005">
    <property type="protein sequence ID" value="KAI5328028.1"/>
    <property type="molecule type" value="Genomic_DNA"/>
</dbReference>
<name>A0AAD4Z149_PRUDU</name>
<evidence type="ECO:0000256" key="1">
    <source>
        <dbReference type="SAM" id="MobiDB-lite"/>
    </source>
</evidence>
<evidence type="ECO:0000313" key="2">
    <source>
        <dbReference type="EMBL" id="KAI5328028.1"/>
    </source>
</evidence>
<keyword evidence="3" id="KW-1185">Reference proteome</keyword>
<sequence length="197" mass="21925">MICVHFGVRARSGDIISEPMGSILDTSVSKSVSQRRDAPTPVTVPRSMPPPQPRMPASSKPFPPAPRIETSSWYPSLQAIWDMQMRQCQQMQWMGTSIDAIWTHLQMSGQPGIIPGEDADADDDDDDESTLRVLFPFYCGPALALHSLHFSFSVLLSICWHNPTSVVTLQLEPSKKLLPQLSQHTLVSWLVATYLPL</sequence>
<protein>
    <submittedName>
        <fullName evidence="2">Uncharacterized protein</fullName>
    </submittedName>
</protein>
<feature type="region of interest" description="Disordered" evidence="1">
    <location>
        <begin position="27"/>
        <end position="65"/>
    </location>
</feature>
<proteinExistence type="predicted"/>
<comment type="caution">
    <text evidence="2">The sequence shown here is derived from an EMBL/GenBank/DDBJ whole genome shotgun (WGS) entry which is preliminary data.</text>
</comment>
<accession>A0AAD4Z149</accession>
<dbReference type="AlphaFoldDB" id="A0AAD4Z149"/>
<reference evidence="2 3" key="1">
    <citation type="journal article" date="2022" name="G3 (Bethesda)">
        <title>Whole-genome sequence and methylome profiling of the almond [Prunus dulcis (Mill.) D.A. Webb] cultivar 'Nonpareil'.</title>
        <authorList>
            <person name="D'Amico-Willman K.M."/>
            <person name="Ouma W.Z."/>
            <person name="Meulia T."/>
            <person name="Sideli G.M."/>
            <person name="Gradziel T.M."/>
            <person name="Fresnedo-Ramirez J."/>
        </authorList>
    </citation>
    <scope>NUCLEOTIDE SEQUENCE [LARGE SCALE GENOMIC DNA]</scope>
    <source>
        <strain evidence="2">Clone GOH B32 T37-40</strain>
    </source>
</reference>
<dbReference type="Proteomes" id="UP001054821">
    <property type="component" value="Chromosome 5"/>
</dbReference>
<organism evidence="2 3">
    <name type="scientific">Prunus dulcis</name>
    <name type="common">Almond</name>
    <name type="synonym">Amygdalus dulcis</name>
    <dbReference type="NCBI Taxonomy" id="3755"/>
    <lineage>
        <taxon>Eukaryota</taxon>
        <taxon>Viridiplantae</taxon>
        <taxon>Streptophyta</taxon>
        <taxon>Embryophyta</taxon>
        <taxon>Tracheophyta</taxon>
        <taxon>Spermatophyta</taxon>
        <taxon>Magnoliopsida</taxon>
        <taxon>eudicotyledons</taxon>
        <taxon>Gunneridae</taxon>
        <taxon>Pentapetalae</taxon>
        <taxon>rosids</taxon>
        <taxon>fabids</taxon>
        <taxon>Rosales</taxon>
        <taxon>Rosaceae</taxon>
        <taxon>Amygdaloideae</taxon>
        <taxon>Amygdaleae</taxon>
        <taxon>Prunus</taxon>
    </lineage>
</organism>
<evidence type="ECO:0000313" key="3">
    <source>
        <dbReference type="Proteomes" id="UP001054821"/>
    </source>
</evidence>